<dbReference type="GO" id="GO:0005737">
    <property type="term" value="C:cytoplasm"/>
    <property type="evidence" value="ECO:0007669"/>
    <property type="project" value="UniProtKB-SubCell"/>
</dbReference>
<dbReference type="SUPFAM" id="SSF53448">
    <property type="entry name" value="Nucleotide-diphospho-sugar transferases"/>
    <property type="match status" value="1"/>
</dbReference>
<keyword evidence="1 8" id="KW-0963">Cytoplasm</keyword>
<dbReference type="EMBL" id="NBWU01000001">
    <property type="protein sequence ID" value="PCE65819.1"/>
    <property type="molecule type" value="Genomic_DNA"/>
</dbReference>
<evidence type="ECO:0000313" key="10">
    <source>
        <dbReference type="EMBL" id="PCE65819.1"/>
    </source>
</evidence>
<dbReference type="CDD" id="cd02503">
    <property type="entry name" value="MobA"/>
    <property type="match status" value="1"/>
</dbReference>
<keyword evidence="4 8" id="KW-0547">Nucleotide-binding</keyword>
<dbReference type="Gene3D" id="3.90.550.10">
    <property type="entry name" value="Spore Coat Polysaccharide Biosynthesis Protein SpsA, Chain A"/>
    <property type="match status" value="1"/>
</dbReference>
<dbReference type="Proteomes" id="UP000219559">
    <property type="component" value="Unassembled WGS sequence"/>
</dbReference>
<dbReference type="AlphaFoldDB" id="A0A2A4GA42"/>
<feature type="binding site" evidence="8">
    <location>
        <position position="98"/>
    </location>
    <ligand>
        <name>GTP</name>
        <dbReference type="ChEBI" id="CHEBI:37565"/>
    </ligand>
</feature>
<organism evidence="10 11">
    <name type="scientific">Sediminicola luteus</name>
    <dbReference type="NCBI Taxonomy" id="319238"/>
    <lineage>
        <taxon>Bacteria</taxon>
        <taxon>Pseudomonadati</taxon>
        <taxon>Bacteroidota</taxon>
        <taxon>Flavobacteriia</taxon>
        <taxon>Flavobacteriales</taxon>
        <taxon>Flavobacteriaceae</taxon>
        <taxon>Sediminicola</taxon>
    </lineage>
</organism>
<dbReference type="RefSeq" id="WP_097441348.1">
    <property type="nucleotide sequence ID" value="NZ_NBWU01000001.1"/>
</dbReference>
<evidence type="ECO:0000256" key="4">
    <source>
        <dbReference type="ARBA" id="ARBA00022741"/>
    </source>
</evidence>
<evidence type="ECO:0000256" key="2">
    <source>
        <dbReference type="ARBA" id="ARBA00022679"/>
    </source>
</evidence>
<comment type="function">
    <text evidence="8">Transfers a GMP moiety from GTP to Mo-molybdopterin (Mo-MPT) cofactor (Moco or molybdenum cofactor) to form Mo-molybdopterin guanine dinucleotide (Mo-MGD) cofactor.</text>
</comment>
<keyword evidence="2 8" id="KW-0808">Transferase</keyword>
<dbReference type="EC" id="2.7.7.77" evidence="8"/>
<evidence type="ECO:0000256" key="1">
    <source>
        <dbReference type="ARBA" id="ARBA00022490"/>
    </source>
</evidence>
<evidence type="ECO:0000256" key="8">
    <source>
        <dbReference type="HAMAP-Rule" id="MF_00316"/>
    </source>
</evidence>
<comment type="caution">
    <text evidence="8">Lacks conserved residue(s) required for the propagation of feature annotation.</text>
</comment>
<dbReference type="GO" id="GO:0061603">
    <property type="term" value="F:molybdenum cofactor guanylyltransferase activity"/>
    <property type="evidence" value="ECO:0007669"/>
    <property type="project" value="UniProtKB-EC"/>
</dbReference>
<feature type="binding site" evidence="8">
    <location>
        <position position="25"/>
    </location>
    <ligand>
        <name>GTP</name>
        <dbReference type="ChEBI" id="CHEBI:37565"/>
    </ligand>
</feature>
<comment type="caution">
    <text evidence="10">The sequence shown here is derived from an EMBL/GenBank/DDBJ whole genome shotgun (WGS) entry which is preliminary data.</text>
</comment>
<dbReference type="PANTHER" id="PTHR19136">
    <property type="entry name" value="MOLYBDENUM COFACTOR GUANYLYLTRANSFERASE"/>
    <property type="match status" value="1"/>
</dbReference>
<evidence type="ECO:0000259" key="9">
    <source>
        <dbReference type="Pfam" id="PF12804"/>
    </source>
</evidence>
<comment type="cofactor">
    <cofactor evidence="8">
        <name>Mg(2+)</name>
        <dbReference type="ChEBI" id="CHEBI:18420"/>
    </cofactor>
</comment>
<dbReference type="GO" id="GO:0005525">
    <property type="term" value="F:GTP binding"/>
    <property type="evidence" value="ECO:0007669"/>
    <property type="project" value="UniProtKB-UniRule"/>
</dbReference>
<dbReference type="Pfam" id="PF12804">
    <property type="entry name" value="NTP_transf_3"/>
    <property type="match status" value="1"/>
</dbReference>
<dbReference type="PANTHER" id="PTHR19136:SF81">
    <property type="entry name" value="MOLYBDENUM COFACTOR GUANYLYLTRANSFERASE"/>
    <property type="match status" value="1"/>
</dbReference>
<accession>A0A2A4GA42</accession>
<evidence type="ECO:0000313" key="11">
    <source>
        <dbReference type="Proteomes" id="UP000219559"/>
    </source>
</evidence>
<dbReference type="GO" id="GO:0006777">
    <property type="term" value="P:Mo-molybdopterin cofactor biosynthetic process"/>
    <property type="evidence" value="ECO:0007669"/>
    <property type="project" value="UniProtKB-KW"/>
</dbReference>
<evidence type="ECO:0000256" key="6">
    <source>
        <dbReference type="ARBA" id="ARBA00023134"/>
    </source>
</evidence>
<evidence type="ECO:0000256" key="7">
    <source>
        <dbReference type="ARBA" id="ARBA00023150"/>
    </source>
</evidence>
<keyword evidence="3 8" id="KW-0479">Metal-binding</keyword>
<keyword evidence="11" id="KW-1185">Reference proteome</keyword>
<dbReference type="InterPro" id="IPR025877">
    <property type="entry name" value="MobA-like_NTP_Trfase"/>
</dbReference>
<dbReference type="InterPro" id="IPR029044">
    <property type="entry name" value="Nucleotide-diphossugar_trans"/>
</dbReference>
<keyword evidence="6 8" id="KW-0342">GTP-binding</keyword>
<gene>
    <name evidence="8" type="primary">mobA</name>
    <name evidence="10" type="ORF">B7P33_00490</name>
</gene>
<protein>
    <recommendedName>
        <fullName evidence="8">Probable molybdenum cofactor guanylyltransferase</fullName>
        <shortName evidence="8">MoCo guanylyltransferase</shortName>
        <ecNumber evidence="8">2.7.7.77</ecNumber>
    </recommendedName>
    <alternativeName>
        <fullName evidence="8">GTP:molybdopterin guanylyltransferase</fullName>
    </alternativeName>
    <alternativeName>
        <fullName evidence="8">Mo-MPT guanylyltransferase</fullName>
    </alternativeName>
    <alternativeName>
        <fullName evidence="8">Molybdopterin guanylyltransferase</fullName>
    </alternativeName>
    <alternativeName>
        <fullName evidence="8">Molybdopterin-guanine dinucleotide synthase</fullName>
        <shortName evidence="8">MGD synthase</shortName>
    </alternativeName>
</protein>
<feature type="binding site" evidence="8">
    <location>
        <begin position="13"/>
        <end position="15"/>
    </location>
    <ligand>
        <name>GTP</name>
        <dbReference type="ChEBI" id="CHEBI:37565"/>
    </ligand>
</feature>
<dbReference type="HAMAP" id="MF_00316">
    <property type="entry name" value="MobA"/>
    <property type="match status" value="1"/>
</dbReference>
<comment type="domain">
    <text evidence="8">The N-terminal domain determines nucleotide recognition and specific binding, while the C-terminal domain determines the specific binding to the target protein.</text>
</comment>
<feature type="binding site" evidence="8">
    <location>
        <position position="69"/>
    </location>
    <ligand>
        <name>GTP</name>
        <dbReference type="ChEBI" id="CHEBI:37565"/>
    </ligand>
</feature>
<dbReference type="OrthoDB" id="9788394at2"/>
<keyword evidence="5 8" id="KW-0460">Magnesium</keyword>
<comment type="similarity">
    <text evidence="8">Belongs to the MobA family.</text>
</comment>
<keyword evidence="7 8" id="KW-0501">Molybdenum cofactor biosynthesis</keyword>
<feature type="binding site" evidence="8">
    <location>
        <position position="98"/>
    </location>
    <ligand>
        <name>Mg(2+)</name>
        <dbReference type="ChEBI" id="CHEBI:18420"/>
    </ligand>
</feature>
<evidence type="ECO:0000256" key="5">
    <source>
        <dbReference type="ARBA" id="ARBA00022842"/>
    </source>
</evidence>
<evidence type="ECO:0000256" key="3">
    <source>
        <dbReference type="ARBA" id="ARBA00022723"/>
    </source>
</evidence>
<dbReference type="InterPro" id="IPR013482">
    <property type="entry name" value="Molybde_CF_guanTrfase"/>
</dbReference>
<comment type="subcellular location">
    <subcellularLocation>
        <location evidence="8">Cytoplasm</location>
    </subcellularLocation>
</comment>
<name>A0A2A4GA42_9FLAO</name>
<reference evidence="10 11" key="1">
    <citation type="submission" date="2017-04" db="EMBL/GenBank/DDBJ databases">
        <title>A new member of the family Flavobacteriaceae isolated from ascidians.</title>
        <authorList>
            <person name="Chen L."/>
        </authorList>
    </citation>
    <scope>NUCLEOTIDE SEQUENCE [LARGE SCALE GENOMIC DNA]</scope>
    <source>
        <strain evidence="10 11">HQA918</strain>
    </source>
</reference>
<feature type="domain" description="MobA-like NTP transferase" evidence="9">
    <location>
        <begin position="10"/>
        <end position="159"/>
    </location>
</feature>
<proteinExistence type="inferred from homology"/>
<comment type="catalytic activity">
    <reaction evidence="8">
        <text>Mo-molybdopterin + GTP + H(+) = Mo-molybdopterin guanine dinucleotide + diphosphate</text>
        <dbReference type="Rhea" id="RHEA:34243"/>
        <dbReference type="ChEBI" id="CHEBI:15378"/>
        <dbReference type="ChEBI" id="CHEBI:33019"/>
        <dbReference type="ChEBI" id="CHEBI:37565"/>
        <dbReference type="ChEBI" id="CHEBI:71302"/>
        <dbReference type="ChEBI" id="CHEBI:71310"/>
        <dbReference type="EC" id="2.7.7.77"/>
    </reaction>
</comment>
<dbReference type="GO" id="GO:0046872">
    <property type="term" value="F:metal ion binding"/>
    <property type="evidence" value="ECO:0007669"/>
    <property type="project" value="UniProtKB-KW"/>
</dbReference>
<sequence>MGTPKVQINGIILAGGKSSRMGRDKALTLFWGKPMLQYAIDTLKPMVDKLYIVSNGVKHGWPGTTLVPDHISDAGPLAGLYSGLVASTSDLNLVLACDTPLVNTPLMQYLLKHYNGKDLALQVTVAGKSMPLIGLYHKSCAPSCLALLQNDERRLRKLAEHIPTQWLPLPQEMAGLAQNINDLESLEKLETYGNH</sequence>